<reference evidence="1" key="1">
    <citation type="submission" date="2021-06" db="EMBL/GenBank/DDBJ databases">
        <authorList>
            <person name="Kallberg Y."/>
            <person name="Tangrot J."/>
            <person name="Rosling A."/>
        </authorList>
    </citation>
    <scope>NUCLEOTIDE SEQUENCE</scope>
    <source>
        <strain evidence="1">IL203A</strain>
    </source>
</reference>
<keyword evidence="2" id="KW-1185">Reference proteome</keyword>
<gene>
    <name evidence="1" type="ORF">DHETER_LOCUS9367</name>
</gene>
<dbReference type="Proteomes" id="UP000789702">
    <property type="component" value="Unassembled WGS sequence"/>
</dbReference>
<name>A0ACA9NK22_9GLOM</name>
<evidence type="ECO:0000313" key="2">
    <source>
        <dbReference type="Proteomes" id="UP000789702"/>
    </source>
</evidence>
<feature type="non-terminal residue" evidence="1">
    <location>
        <position position="1"/>
    </location>
</feature>
<comment type="caution">
    <text evidence="1">The sequence shown here is derived from an EMBL/GenBank/DDBJ whole genome shotgun (WGS) entry which is preliminary data.</text>
</comment>
<organism evidence="1 2">
    <name type="scientific">Dentiscutata heterogama</name>
    <dbReference type="NCBI Taxonomy" id="1316150"/>
    <lineage>
        <taxon>Eukaryota</taxon>
        <taxon>Fungi</taxon>
        <taxon>Fungi incertae sedis</taxon>
        <taxon>Mucoromycota</taxon>
        <taxon>Glomeromycotina</taxon>
        <taxon>Glomeromycetes</taxon>
        <taxon>Diversisporales</taxon>
        <taxon>Gigasporaceae</taxon>
        <taxon>Dentiscutata</taxon>
    </lineage>
</organism>
<feature type="non-terminal residue" evidence="1">
    <location>
        <position position="619"/>
    </location>
</feature>
<proteinExistence type="predicted"/>
<protein>
    <submittedName>
        <fullName evidence="1">5355_t:CDS:1</fullName>
    </submittedName>
</protein>
<sequence>TLIAILIGRLSYVTSSICHFYAYDPLCGIRTHLDSFEQESKWNILGFLDECVLEPLERKIECYIKCLETIADTEEGQRREQAKQLLHRYRSGSRPDYQIAKNWDNDRNSSINLYQPIFNNSLGVANIRGGTVIIGSKGKDASSSDGKRAFDSTLDSDLISSVEVKKIKSTEESDEQNNGIVEEESQKAKNYDEKILSADESDLEYPREQMNDEDEENSLDDNSDEEDTVELADISFNSFVGSSKTDNKNYKWKLKNGENVRSRLIVMTKKAIEEAKQAEKVDTKILSVIRLGLSSIIDLSSEFKGGMYTWFGDNWIPLKKKVLSIIDLKVERFTGEVLELITKVENLCGSYDYLGARKIVLEKIMERPIDSQMRQVAKIYFNIIDLFLENPYIFIKKDGRPQNHTEIQYAMILTGSILDIIFSDQRDYVRLIWGEIVSQVTNDSRRKIDLCIKTEDGTKELSHSECAREATLVKIIKDRSKSLRTNKCILDKYLESNIPDEALNDTAIFGLQLAALDGQLIGVDLLDEGLYFGFDGPAFKFPAQICSIDVLRQALEILYYFKEKIIKKAKYLHQNSGDNKITNLLHSENIEKPNHFKINYIRKTYFEPKQQSLANESKN</sequence>
<evidence type="ECO:0000313" key="1">
    <source>
        <dbReference type="EMBL" id="CAG8652487.1"/>
    </source>
</evidence>
<dbReference type="EMBL" id="CAJVPU010016330">
    <property type="protein sequence ID" value="CAG8652487.1"/>
    <property type="molecule type" value="Genomic_DNA"/>
</dbReference>
<accession>A0ACA9NK22</accession>